<accession>A0A914Y1V3</accession>
<dbReference type="WBParaSite" id="PSU_v2.g12761.t1">
    <property type="protein sequence ID" value="PSU_v2.g12761.t1"/>
    <property type="gene ID" value="PSU_v2.g12761"/>
</dbReference>
<dbReference type="Gene3D" id="3.40.50.300">
    <property type="entry name" value="P-loop containing nucleotide triphosphate hydrolases"/>
    <property type="match status" value="1"/>
</dbReference>
<proteinExistence type="inferred from homology"/>
<dbReference type="CDD" id="cd18793">
    <property type="entry name" value="SF2_C_SNF"/>
    <property type="match status" value="1"/>
</dbReference>
<dbReference type="GO" id="GO:0005524">
    <property type="term" value="F:ATP binding"/>
    <property type="evidence" value="ECO:0007669"/>
    <property type="project" value="UniProtKB-KW"/>
</dbReference>
<dbReference type="SMART" id="SM00490">
    <property type="entry name" value="HELICc"/>
    <property type="match status" value="1"/>
</dbReference>
<dbReference type="GO" id="GO:0005634">
    <property type="term" value="C:nucleus"/>
    <property type="evidence" value="ECO:0007669"/>
    <property type="project" value="UniProtKB-SubCell"/>
</dbReference>
<dbReference type="SUPFAM" id="SSF52540">
    <property type="entry name" value="P-loop containing nucleoside triphosphate hydrolases"/>
    <property type="match status" value="1"/>
</dbReference>
<dbReference type="PANTHER" id="PTHR45797:SF1">
    <property type="entry name" value="HELICASE ARIP4"/>
    <property type="match status" value="1"/>
</dbReference>
<keyword evidence="4" id="KW-0378">Hydrolase</keyword>
<reference evidence="11" key="1">
    <citation type="submission" date="2022-11" db="UniProtKB">
        <authorList>
            <consortium name="WormBaseParasite"/>
        </authorList>
    </citation>
    <scope>IDENTIFICATION</scope>
</reference>
<evidence type="ECO:0000256" key="1">
    <source>
        <dbReference type="ARBA" id="ARBA00004123"/>
    </source>
</evidence>
<dbReference type="Pfam" id="PF00271">
    <property type="entry name" value="Helicase_C"/>
    <property type="match status" value="1"/>
</dbReference>
<dbReference type="Proteomes" id="UP000887577">
    <property type="component" value="Unplaced"/>
</dbReference>
<sequence>MSNKIGILIEIIKYCENVGDKLLIFSHSKIALNFIENVLTHLGDKKKWFGKGHNPNIPKEWGWESQKDYFKLNGDVPSSERESFRKRFAAEARARVMLITKQSDGQGVDIPAANRVILFDIHWNPAVDEQAIFRVCREGKKKTVYVYRFFAEGTMEECIYKRQIVKSSTSKRVHTNSKLDNWFTQQELKELYAFYATEKTLQNVELFEEKSLQQIVKNHPNAIASIHSQDYLLRDTKKK</sequence>
<comment type="subcellular location">
    <subcellularLocation>
        <location evidence="1">Nucleus</location>
    </subcellularLocation>
</comment>
<evidence type="ECO:0000256" key="7">
    <source>
        <dbReference type="ARBA" id="ARBA00023125"/>
    </source>
</evidence>
<evidence type="ECO:0000256" key="8">
    <source>
        <dbReference type="ARBA" id="ARBA00023242"/>
    </source>
</evidence>
<dbReference type="InterPro" id="IPR027417">
    <property type="entry name" value="P-loop_NTPase"/>
</dbReference>
<evidence type="ECO:0000259" key="9">
    <source>
        <dbReference type="PROSITE" id="PS51194"/>
    </source>
</evidence>
<keyword evidence="10" id="KW-1185">Reference proteome</keyword>
<evidence type="ECO:0000313" key="10">
    <source>
        <dbReference type="Proteomes" id="UP000887577"/>
    </source>
</evidence>
<dbReference type="InterPro" id="IPR049730">
    <property type="entry name" value="SNF2/RAD54-like_C"/>
</dbReference>
<dbReference type="GO" id="GO:0003677">
    <property type="term" value="F:DNA binding"/>
    <property type="evidence" value="ECO:0007669"/>
    <property type="project" value="UniProtKB-KW"/>
</dbReference>
<keyword evidence="3" id="KW-0547">Nucleotide-binding</keyword>
<evidence type="ECO:0000256" key="2">
    <source>
        <dbReference type="ARBA" id="ARBA00007025"/>
    </source>
</evidence>
<keyword evidence="6" id="KW-0067">ATP-binding</keyword>
<evidence type="ECO:0000313" key="11">
    <source>
        <dbReference type="WBParaSite" id="PSU_v2.g12761.t1"/>
    </source>
</evidence>
<dbReference type="GO" id="GO:0004386">
    <property type="term" value="F:helicase activity"/>
    <property type="evidence" value="ECO:0007669"/>
    <property type="project" value="UniProtKB-KW"/>
</dbReference>
<keyword evidence="5" id="KW-0347">Helicase</keyword>
<evidence type="ECO:0000256" key="6">
    <source>
        <dbReference type="ARBA" id="ARBA00022840"/>
    </source>
</evidence>
<dbReference type="InterPro" id="IPR044574">
    <property type="entry name" value="ARIP4-like"/>
</dbReference>
<dbReference type="AlphaFoldDB" id="A0A914Y1V3"/>
<dbReference type="GO" id="GO:0016887">
    <property type="term" value="F:ATP hydrolysis activity"/>
    <property type="evidence" value="ECO:0007669"/>
    <property type="project" value="InterPro"/>
</dbReference>
<evidence type="ECO:0000256" key="5">
    <source>
        <dbReference type="ARBA" id="ARBA00022806"/>
    </source>
</evidence>
<dbReference type="InterPro" id="IPR001650">
    <property type="entry name" value="Helicase_C-like"/>
</dbReference>
<protein>
    <submittedName>
        <fullName evidence="11">Helicase C-terminal domain-containing protein</fullName>
    </submittedName>
</protein>
<name>A0A914Y1V3_9BILA</name>
<keyword evidence="8" id="KW-0539">Nucleus</keyword>
<keyword evidence="7" id="KW-0238">DNA-binding</keyword>
<evidence type="ECO:0000256" key="4">
    <source>
        <dbReference type="ARBA" id="ARBA00022801"/>
    </source>
</evidence>
<organism evidence="10 11">
    <name type="scientific">Panagrolaimus superbus</name>
    <dbReference type="NCBI Taxonomy" id="310955"/>
    <lineage>
        <taxon>Eukaryota</taxon>
        <taxon>Metazoa</taxon>
        <taxon>Ecdysozoa</taxon>
        <taxon>Nematoda</taxon>
        <taxon>Chromadorea</taxon>
        <taxon>Rhabditida</taxon>
        <taxon>Tylenchina</taxon>
        <taxon>Panagrolaimomorpha</taxon>
        <taxon>Panagrolaimoidea</taxon>
        <taxon>Panagrolaimidae</taxon>
        <taxon>Panagrolaimus</taxon>
    </lineage>
</organism>
<evidence type="ECO:0000256" key="3">
    <source>
        <dbReference type="ARBA" id="ARBA00022741"/>
    </source>
</evidence>
<comment type="similarity">
    <text evidence="2">Belongs to the SNF2/RAD54 helicase family.</text>
</comment>
<dbReference type="PANTHER" id="PTHR45797">
    <property type="entry name" value="RAD54-LIKE"/>
    <property type="match status" value="1"/>
</dbReference>
<feature type="domain" description="Helicase C-terminal" evidence="9">
    <location>
        <begin position="7"/>
        <end position="183"/>
    </location>
</feature>
<dbReference type="PROSITE" id="PS51194">
    <property type="entry name" value="HELICASE_CTER"/>
    <property type="match status" value="1"/>
</dbReference>